<gene>
    <name evidence="2" type="ORF">KUDE01_003310</name>
</gene>
<dbReference type="GO" id="GO:0004519">
    <property type="term" value="F:endonuclease activity"/>
    <property type="evidence" value="ECO:0007669"/>
    <property type="project" value="UniProtKB-KW"/>
</dbReference>
<evidence type="ECO:0000313" key="2">
    <source>
        <dbReference type="EMBL" id="KAK1878002.1"/>
    </source>
</evidence>
<protein>
    <submittedName>
        <fullName evidence="2">Endonuclease 4</fullName>
    </submittedName>
</protein>
<comment type="caution">
    <text evidence="2">The sequence shown here is derived from an EMBL/GenBank/DDBJ whole genome shotgun (WGS) entry which is preliminary data.</text>
</comment>
<proteinExistence type="predicted"/>
<keyword evidence="2" id="KW-0378">Hydrolase</keyword>
<feature type="compositionally biased region" description="Basic and acidic residues" evidence="1">
    <location>
        <begin position="37"/>
        <end position="46"/>
    </location>
</feature>
<accession>A0AAD9EUH0</accession>
<evidence type="ECO:0000256" key="1">
    <source>
        <dbReference type="SAM" id="MobiDB-lite"/>
    </source>
</evidence>
<name>A0AAD9EUH0_DISEL</name>
<evidence type="ECO:0000313" key="3">
    <source>
        <dbReference type="Proteomes" id="UP001228049"/>
    </source>
</evidence>
<sequence length="126" mass="14331">MYPKWGTKTTWSSSSRRRAGAALKDGQEDNETVRGAQGDRQEDKGFGRNPCRRRRPDGELQDNVGALNDKVRGGDPRSASSQHRESYDTTREKPVPDQQLDRRGRCWLDHRQDSGIKLQLDEGTMC</sequence>
<keyword evidence="3" id="KW-1185">Reference proteome</keyword>
<dbReference type="EMBL" id="JASDAP010000027">
    <property type="protein sequence ID" value="KAK1878002.1"/>
    <property type="molecule type" value="Genomic_DNA"/>
</dbReference>
<keyword evidence="2" id="KW-0540">Nuclease</keyword>
<dbReference type="Proteomes" id="UP001228049">
    <property type="component" value="Unassembled WGS sequence"/>
</dbReference>
<feature type="compositionally biased region" description="Basic and acidic residues" evidence="1">
    <location>
        <begin position="82"/>
        <end position="106"/>
    </location>
</feature>
<organism evidence="2 3">
    <name type="scientific">Dissostichus eleginoides</name>
    <name type="common">Patagonian toothfish</name>
    <name type="synonym">Dissostichus amissus</name>
    <dbReference type="NCBI Taxonomy" id="100907"/>
    <lineage>
        <taxon>Eukaryota</taxon>
        <taxon>Metazoa</taxon>
        <taxon>Chordata</taxon>
        <taxon>Craniata</taxon>
        <taxon>Vertebrata</taxon>
        <taxon>Euteleostomi</taxon>
        <taxon>Actinopterygii</taxon>
        <taxon>Neopterygii</taxon>
        <taxon>Teleostei</taxon>
        <taxon>Neoteleostei</taxon>
        <taxon>Acanthomorphata</taxon>
        <taxon>Eupercaria</taxon>
        <taxon>Perciformes</taxon>
        <taxon>Notothenioidei</taxon>
        <taxon>Nototheniidae</taxon>
        <taxon>Dissostichus</taxon>
    </lineage>
</organism>
<dbReference type="AlphaFoldDB" id="A0AAD9EUH0"/>
<keyword evidence="2" id="KW-0255">Endonuclease</keyword>
<reference evidence="2" key="1">
    <citation type="submission" date="2023-04" db="EMBL/GenBank/DDBJ databases">
        <title>Chromosome-level genome of Chaenocephalus aceratus.</title>
        <authorList>
            <person name="Park H."/>
        </authorList>
    </citation>
    <scope>NUCLEOTIDE SEQUENCE</scope>
    <source>
        <strain evidence="2">DE</strain>
        <tissue evidence="2">Muscle</tissue>
    </source>
</reference>
<feature type="compositionally biased region" description="Low complexity" evidence="1">
    <location>
        <begin position="1"/>
        <end position="14"/>
    </location>
</feature>
<feature type="region of interest" description="Disordered" evidence="1">
    <location>
        <begin position="1"/>
        <end position="106"/>
    </location>
</feature>